<reference evidence="1 2" key="1">
    <citation type="journal article" date="2020" name="IScience">
        <title>Genome Sequencing of the Endangered Kingdonia uniflora (Circaeasteraceae, Ranunculales) Reveals Potential Mechanisms of Evolutionary Specialization.</title>
        <authorList>
            <person name="Sun Y."/>
            <person name="Deng T."/>
            <person name="Zhang A."/>
            <person name="Moore M.J."/>
            <person name="Landis J.B."/>
            <person name="Lin N."/>
            <person name="Zhang H."/>
            <person name="Zhang X."/>
            <person name="Huang J."/>
            <person name="Zhang X."/>
            <person name="Sun H."/>
            <person name="Wang H."/>
        </authorList>
    </citation>
    <scope>NUCLEOTIDE SEQUENCE [LARGE SCALE GENOMIC DNA]</scope>
    <source>
        <strain evidence="1">TB1705</strain>
        <tissue evidence="1">Leaf</tissue>
    </source>
</reference>
<dbReference type="EMBL" id="JACGCM010000441">
    <property type="protein sequence ID" value="KAF6172160.1"/>
    <property type="molecule type" value="Genomic_DNA"/>
</dbReference>
<comment type="caution">
    <text evidence="1">The sequence shown here is derived from an EMBL/GenBank/DDBJ whole genome shotgun (WGS) entry which is preliminary data.</text>
</comment>
<protein>
    <submittedName>
        <fullName evidence="1">Uncharacterized protein</fullName>
    </submittedName>
</protein>
<proteinExistence type="predicted"/>
<dbReference type="PANTHER" id="PTHR45786">
    <property type="entry name" value="DNA BINDING PROTEIN-LIKE"/>
    <property type="match status" value="1"/>
</dbReference>
<evidence type="ECO:0000313" key="1">
    <source>
        <dbReference type="EMBL" id="KAF6172160.1"/>
    </source>
</evidence>
<accession>A0A7J7NYI8</accession>
<dbReference type="Proteomes" id="UP000541444">
    <property type="component" value="Unassembled WGS sequence"/>
</dbReference>
<gene>
    <name evidence="1" type="ORF">GIB67_003852</name>
</gene>
<dbReference type="PANTHER" id="PTHR45786:SF74">
    <property type="entry name" value="ATP-DEPENDENT DNA HELICASE"/>
    <property type="match status" value="1"/>
</dbReference>
<evidence type="ECO:0000313" key="2">
    <source>
        <dbReference type="Proteomes" id="UP000541444"/>
    </source>
</evidence>
<name>A0A7J7NYI8_9MAGN</name>
<organism evidence="1 2">
    <name type="scientific">Kingdonia uniflora</name>
    <dbReference type="NCBI Taxonomy" id="39325"/>
    <lineage>
        <taxon>Eukaryota</taxon>
        <taxon>Viridiplantae</taxon>
        <taxon>Streptophyta</taxon>
        <taxon>Embryophyta</taxon>
        <taxon>Tracheophyta</taxon>
        <taxon>Spermatophyta</taxon>
        <taxon>Magnoliopsida</taxon>
        <taxon>Ranunculales</taxon>
        <taxon>Circaeasteraceae</taxon>
        <taxon>Kingdonia</taxon>
    </lineage>
</organism>
<sequence length="311" mass="34881">MDDRDVYGRGPSSFVIHRELHHRICSLPPNHKQDASYAQLHIYNPGVDINTRHKRNPRLNRYVLQVIQDTLVRSNPFCELYCHAHEVLEDVASEDKEFNVPEYHYSISTDHRRYNMPTTDEITVILPGDGSQISGVRYIIMYYKVDQGLMHISEPLDWPECLCGSGGGPWCFWGGPGGAVADEPVVSQESAGSIPIPQTEPIVSEAGVGVEVVPGAQLHQGTPLTLVIPRKPGILPVPAASSVSAEMRQFMESFAASFQQARSPVHREHSYLEQLQRYKHFTFSGTLIPSEAETWFRSIEKTLDAMKCPDD</sequence>
<keyword evidence="2" id="KW-1185">Reference proteome</keyword>
<dbReference type="AlphaFoldDB" id="A0A7J7NYI8"/>